<dbReference type="AlphaFoldDB" id="A0A9X1X147"/>
<reference evidence="2" key="1">
    <citation type="submission" date="2022-04" db="EMBL/GenBank/DDBJ databases">
        <title>Mucilaginibacter sp. RS28 isolated from freshwater.</title>
        <authorList>
            <person name="Ko S.-R."/>
        </authorList>
    </citation>
    <scope>NUCLEOTIDE SEQUENCE</scope>
    <source>
        <strain evidence="2">RS28</strain>
    </source>
</reference>
<feature type="transmembrane region" description="Helical" evidence="1">
    <location>
        <begin position="42"/>
        <end position="61"/>
    </location>
</feature>
<feature type="transmembrane region" description="Helical" evidence="1">
    <location>
        <begin position="68"/>
        <end position="90"/>
    </location>
</feature>
<name>A0A9X1X147_9SPHI</name>
<feature type="transmembrane region" description="Helical" evidence="1">
    <location>
        <begin position="5"/>
        <end position="22"/>
    </location>
</feature>
<sequence>MSRKSIIICGSYVVSIIAIVVFNTDKEFKSGPCTPNLDFLSFFLFGIVSTIALVISAVRFITGRKNNALLFINASAAVGWWGFIFIESFISKS</sequence>
<keyword evidence="3" id="KW-1185">Reference proteome</keyword>
<dbReference type="EMBL" id="JALJEJ010000002">
    <property type="protein sequence ID" value="MCJ8209302.1"/>
    <property type="molecule type" value="Genomic_DNA"/>
</dbReference>
<organism evidence="2 3">
    <name type="scientific">Mucilaginibacter straminoryzae</name>
    <dbReference type="NCBI Taxonomy" id="2932774"/>
    <lineage>
        <taxon>Bacteria</taxon>
        <taxon>Pseudomonadati</taxon>
        <taxon>Bacteroidota</taxon>
        <taxon>Sphingobacteriia</taxon>
        <taxon>Sphingobacteriales</taxon>
        <taxon>Sphingobacteriaceae</taxon>
        <taxon>Mucilaginibacter</taxon>
    </lineage>
</organism>
<evidence type="ECO:0000313" key="3">
    <source>
        <dbReference type="Proteomes" id="UP001139450"/>
    </source>
</evidence>
<protein>
    <submittedName>
        <fullName evidence="2">Uncharacterized protein</fullName>
    </submittedName>
</protein>
<accession>A0A9X1X147</accession>
<comment type="caution">
    <text evidence="2">The sequence shown here is derived from an EMBL/GenBank/DDBJ whole genome shotgun (WGS) entry which is preliminary data.</text>
</comment>
<dbReference type="RefSeq" id="WP_245129132.1">
    <property type="nucleotide sequence ID" value="NZ_JALJEJ010000002.1"/>
</dbReference>
<proteinExistence type="predicted"/>
<gene>
    <name evidence="2" type="ORF">MUY27_06250</name>
</gene>
<evidence type="ECO:0000313" key="2">
    <source>
        <dbReference type="EMBL" id="MCJ8209302.1"/>
    </source>
</evidence>
<keyword evidence="1" id="KW-1133">Transmembrane helix</keyword>
<dbReference type="Proteomes" id="UP001139450">
    <property type="component" value="Unassembled WGS sequence"/>
</dbReference>
<keyword evidence="1" id="KW-0472">Membrane</keyword>
<keyword evidence="1" id="KW-0812">Transmembrane</keyword>
<evidence type="ECO:0000256" key="1">
    <source>
        <dbReference type="SAM" id="Phobius"/>
    </source>
</evidence>